<evidence type="ECO:0000313" key="8">
    <source>
        <dbReference type="EnsemblMetazoa" id="CapteP227289"/>
    </source>
</evidence>
<evidence type="ECO:0000313" key="9">
    <source>
        <dbReference type="Proteomes" id="UP000014760"/>
    </source>
</evidence>
<dbReference type="InterPro" id="IPR036291">
    <property type="entry name" value="NAD(P)-bd_dom_sf"/>
</dbReference>
<dbReference type="SUPFAM" id="SSF50129">
    <property type="entry name" value="GroES-like"/>
    <property type="match status" value="1"/>
</dbReference>
<dbReference type="Proteomes" id="UP000014760">
    <property type="component" value="Unassembled WGS sequence"/>
</dbReference>
<keyword evidence="4" id="KW-0862">Zinc</keyword>
<dbReference type="AlphaFoldDB" id="R7THR8"/>
<gene>
    <name evidence="7" type="ORF">CAPTEDRAFT_227289</name>
</gene>
<dbReference type="InterPro" id="IPR011032">
    <property type="entry name" value="GroES-like_sf"/>
</dbReference>
<dbReference type="PANTHER" id="PTHR43350">
    <property type="entry name" value="NAD-DEPENDENT ALCOHOL DEHYDROGENASE"/>
    <property type="match status" value="1"/>
</dbReference>
<dbReference type="STRING" id="283909.R7THR8"/>
<reference evidence="9" key="1">
    <citation type="submission" date="2012-12" db="EMBL/GenBank/DDBJ databases">
        <authorList>
            <person name="Hellsten U."/>
            <person name="Grimwood J."/>
            <person name="Chapman J.A."/>
            <person name="Shapiro H."/>
            <person name="Aerts A."/>
            <person name="Otillar R.P."/>
            <person name="Terry A.Y."/>
            <person name="Boore J.L."/>
            <person name="Simakov O."/>
            <person name="Marletaz F."/>
            <person name="Cho S.-J."/>
            <person name="Edsinger-Gonzales E."/>
            <person name="Havlak P."/>
            <person name="Kuo D.-H."/>
            <person name="Larsson T."/>
            <person name="Lv J."/>
            <person name="Arendt D."/>
            <person name="Savage R."/>
            <person name="Osoegawa K."/>
            <person name="de Jong P."/>
            <person name="Lindberg D.R."/>
            <person name="Seaver E.C."/>
            <person name="Weisblat D.A."/>
            <person name="Putnam N.H."/>
            <person name="Grigoriev I.V."/>
            <person name="Rokhsar D.S."/>
        </authorList>
    </citation>
    <scope>NUCLEOTIDE SEQUENCE</scope>
    <source>
        <strain evidence="9">I ESC-2004</strain>
    </source>
</reference>
<dbReference type="Pfam" id="PF08240">
    <property type="entry name" value="ADH_N"/>
    <property type="match status" value="1"/>
</dbReference>
<evidence type="ECO:0000259" key="6">
    <source>
        <dbReference type="Pfam" id="PF08240"/>
    </source>
</evidence>
<sequence length="335" mass="36293">MIYPDLFAMQGVRLSGGQVEFSSDLPMPIASENEALIRVIRVGICNTDLEVIKGYSGFQGVLGHEFLGIVEKVKQNPRVGVGQRVVGEINLVCDDCANCSLGGFHRRNHCLKRTVLRIVKKNGCMSEFISLPIHNLYVVPEAIPDERAVFAEPLAAAFRIIEQRLIAEGDAVAVIGDGKLGLLITEVMNTQRTSKLTLFGRHSDKMDKITGNFDRVIVGDDTAAKYENMFDVCVEASGKPSGLMTAASVTKPLGTVVLKTTCAADSSSFNTAPFVVKELKIIGSRCGNFQMALNAMEDGSVDPTALITEIYPFAQALKALEHAGTRGVLKIQLKF</sequence>
<dbReference type="InterPro" id="IPR013154">
    <property type="entry name" value="ADH-like_N"/>
</dbReference>
<evidence type="ECO:0000256" key="2">
    <source>
        <dbReference type="ARBA" id="ARBA00008072"/>
    </source>
</evidence>
<dbReference type="OMA" id="DTMLGCG"/>
<dbReference type="Gene3D" id="3.40.50.720">
    <property type="entry name" value="NAD(P)-binding Rossmann-like Domain"/>
    <property type="match status" value="1"/>
</dbReference>
<proteinExistence type="inferred from homology"/>
<reference evidence="8" key="3">
    <citation type="submission" date="2015-06" db="UniProtKB">
        <authorList>
            <consortium name="EnsemblMetazoa"/>
        </authorList>
    </citation>
    <scope>IDENTIFICATION</scope>
</reference>
<keyword evidence="3" id="KW-0479">Metal-binding</keyword>
<dbReference type="HOGENOM" id="CLU_026673_11_0_1"/>
<dbReference type="OrthoDB" id="3941538at2759"/>
<dbReference type="EnsemblMetazoa" id="CapteT227289">
    <property type="protein sequence ID" value="CapteP227289"/>
    <property type="gene ID" value="CapteG227289"/>
</dbReference>
<reference evidence="7 9" key="2">
    <citation type="journal article" date="2013" name="Nature">
        <title>Insights into bilaterian evolution from three spiralian genomes.</title>
        <authorList>
            <person name="Simakov O."/>
            <person name="Marletaz F."/>
            <person name="Cho S.J."/>
            <person name="Edsinger-Gonzales E."/>
            <person name="Havlak P."/>
            <person name="Hellsten U."/>
            <person name="Kuo D.H."/>
            <person name="Larsson T."/>
            <person name="Lv J."/>
            <person name="Arendt D."/>
            <person name="Savage R."/>
            <person name="Osoegawa K."/>
            <person name="de Jong P."/>
            <person name="Grimwood J."/>
            <person name="Chapman J.A."/>
            <person name="Shapiro H."/>
            <person name="Aerts A."/>
            <person name="Otillar R.P."/>
            <person name="Terry A.Y."/>
            <person name="Boore J.L."/>
            <person name="Grigoriev I.V."/>
            <person name="Lindberg D.R."/>
            <person name="Seaver E.C."/>
            <person name="Weisblat D.A."/>
            <person name="Putnam N.H."/>
            <person name="Rokhsar D.S."/>
        </authorList>
    </citation>
    <scope>NUCLEOTIDE SEQUENCE</scope>
    <source>
        <strain evidence="7 9">I ESC-2004</strain>
    </source>
</reference>
<evidence type="ECO:0000256" key="1">
    <source>
        <dbReference type="ARBA" id="ARBA00001947"/>
    </source>
</evidence>
<comment type="cofactor">
    <cofactor evidence="1">
        <name>Zn(2+)</name>
        <dbReference type="ChEBI" id="CHEBI:29105"/>
    </cofactor>
</comment>
<evidence type="ECO:0000256" key="5">
    <source>
        <dbReference type="ARBA" id="ARBA00023002"/>
    </source>
</evidence>
<evidence type="ECO:0000313" key="7">
    <source>
        <dbReference type="EMBL" id="ELT91106.1"/>
    </source>
</evidence>
<dbReference type="EMBL" id="KB310648">
    <property type="protein sequence ID" value="ELT91106.1"/>
    <property type="molecule type" value="Genomic_DNA"/>
</dbReference>
<dbReference type="Gene3D" id="3.90.180.10">
    <property type="entry name" value="Medium-chain alcohol dehydrogenases, catalytic domain"/>
    <property type="match status" value="1"/>
</dbReference>
<evidence type="ECO:0000256" key="4">
    <source>
        <dbReference type="ARBA" id="ARBA00022833"/>
    </source>
</evidence>
<protein>
    <recommendedName>
        <fullName evidence="6">Alcohol dehydrogenase-like N-terminal domain-containing protein</fullName>
    </recommendedName>
</protein>
<dbReference type="PANTHER" id="PTHR43350:SF2">
    <property type="entry name" value="GROES-LIKE ZINC-BINDING ALCOHOL DEHYDROGENASE FAMILY PROTEIN"/>
    <property type="match status" value="1"/>
</dbReference>
<feature type="domain" description="Alcohol dehydrogenase-like N-terminal" evidence="6">
    <location>
        <begin position="32"/>
        <end position="140"/>
    </location>
</feature>
<name>R7THR8_CAPTE</name>
<evidence type="ECO:0000256" key="3">
    <source>
        <dbReference type="ARBA" id="ARBA00022723"/>
    </source>
</evidence>
<dbReference type="EMBL" id="AMQN01013979">
    <property type="status" value="NOT_ANNOTATED_CDS"/>
    <property type="molecule type" value="Genomic_DNA"/>
</dbReference>
<dbReference type="GO" id="GO:0016491">
    <property type="term" value="F:oxidoreductase activity"/>
    <property type="evidence" value="ECO:0007669"/>
    <property type="project" value="UniProtKB-KW"/>
</dbReference>
<accession>R7THR8</accession>
<keyword evidence="5" id="KW-0560">Oxidoreductase</keyword>
<dbReference type="SUPFAM" id="SSF51735">
    <property type="entry name" value="NAD(P)-binding Rossmann-fold domains"/>
    <property type="match status" value="1"/>
</dbReference>
<keyword evidence="9" id="KW-1185">Reference proteome</keyword>
<dbReference type="GO" id="GO:0046872">
    <property type="term" value="F:metal ion binding"/>
    <property type="evidence" value="ECO:0007669"/>
    <property type="project" value="UniProtKB-KW"/>
</dbReference>
<organism evidence="7">
    <name type="scientific">Capitella teleta</name>
    <name type="common">Polychaete worm</name>
    <dbReference type="NCBI Taxonomy" id="283909"/>
    <lineage>
        <taxon>Eukaryota</taxon>
        <taxon>Metazoa</taxon>
        <taxon>Spiralia</taxon>
        <taxon>Lophotrochozoa</taxon>
        <taxon>Annelida</taxon>
        <taxon>Polychaeta</taxon>
        <taxon>Sedentaria</taxon>
        <taxon>Scolecida</taxon>
        <taxon>Capitellidae</taxon>
        <taxon>Capitella</taxon>
    </lineage>
</organism>
<comment type="similarity">
    <text evidence="2">Belongs to the zinc-containing alcohol dehydrogenase family.</text>
</comment>